<evidence type="ECO:0000313" key="3">
    <source>
        <dbReference type="Proteomes" id="UP000299102"/>
    </source>
</evidence>
<evidence type="ECO:0000313" key="2">
    <source>
        <dbReference type="EMBL" id="GBP63777.1"/>
    </source>
</evidence>
<protein>
    <submittedName>
        <fullName evidence="2">Uncharacterized protein</fullName>
    </submittedName>
</protein>
<feature type="compositionally biased region" description="Low complexity" evidence="1">
    <location>
        <begin position="21"/>
        <end position="30"/>
    </location>
</feature>
<dbReference type="EMBL" id="BGZK01000879">
    <property type="protein sequence ID" value="GBP63777.1"/>
    <property type="molecule type" value="Genomic_DNA"/>
</dbReference>
<feature type="region of interest" description="Disordered" evidence="1">
    <location>
        <begin position="1"/>
        <end position="93"/>
    </location>
</feature>
<proteinExistence type="predicted"/>
<comment type="caution">
    <text evidence="2">The sequence shown here is derived from an EMBL/GenBank/DDBJ whole genome shotgun (WGS) entry which is preliminary data.</text>
</comment>
<gene>
    <name evidence="2" type="ORF">EVAR_40377_1</name>
</gene>
<keyword evidence="3" id="KW-1185">Reference proteome</keyword>
<evidence type="ECO:0000256" key="1">
    <source>
        <dbReference type="SAM" id="MobiDB-lite"/>
    </source>
</evidence>
<reference evidence="2 3" key="1">
    <citation type="journal article" date="2019" name="Commun. Biol.">
        <title>The bagworm genome reveals a unique fibroin gene that provides high tensile strength.</title>
        <authorList>
            <person name="Kono N."/>
            <person name="Nakamura H."/>
            <person name="Ohtoshi R."/>
            <person name="Tomita M."/>
            <person name="Numata K."/>
            <person name="Arakawa K."/>
        </authorList>
    </citation>
    <scope>NUCLEOTIDE SEQUENCE [LARGE SCALE GENOMIC DNA]</scope>
</reference>
<dbReference type="Proteomes" id="UP000299102">
    <property type="component" value="Unassembled WGS sequence"/>
</dbReference>
<name>A0A4C1XNE3_EUMVA</name>
<sequence>MFNDDTDPLLKRGQKRPPPRAARTPYAAGRRAPRSVPPKTAIKPSERAPDPYKKKRMCRERGGKWLSTAPSCQRPDHSGIVKSRVANEKPQSV</sequence>
<accession>A0A4C1XNE3</accession>
<dbReference type="AlphaFoldDB" id="A0A4C1XNE3"/>
<organism evidence="2 3">
    <name type="scientific">Eumeta variegata</name>
    <name type="common">Bagworm moth</name>
    <name type="synonym">Eumeta japonica</name>
    <dbReference type="NCBI Taxonomy" id="151549"/>
    <lineage>
        <taxon>Eukaryota</taxon>
        <taxon>Metazoa</taxon>
        <taxon>Ecdysozoa</taxon>
        <taxon>Arthropoda</taxon>
        <taxon>Hexapoda</taxon>
        <taxon>Insecta</taxon>
        <taxon>Pterygota</taxon>
        <taxon>Neoptera</taxon>
        <taxon>Endopterygota</taxon>
        <taxon>Lepidoptera</taxon>
        <taxon>Glossata</taxon>
        <taxon>Ditrysia</taxon>
        <taxon>Tineoidea</taxon>
        <taxon>Psychidae</taxon>
        <taxon>Oiketicinae</taxon>
        <taxon>Eumeta</taxon>
    </lineage>
</organism>